<organism evidence="2 3">
    <name type="scientific">Brassica cretica</name>
    <name type="common">Mustard</name>
    <dbReference type="NCBI Taxonomy" id="69181"/>
    <lineage>
        <taxon>Eukaryota</taxon>
        <taxon>Viridiplantae</taxon>
        <taxon>Streptophyta</taxon>
        <taxon>Embryophyta</taxon>
        <taxon>Tracheophyta</taxon>
        <taxon>Spermatophyta</taxon>
        <taxon>Magnoliopsida</taxon>
        <taxon>eudicotyledons</taxon>
        <taxon>Gunneridae</taxon>
        <taxon>Pentapetalae</taxon>
        <taxon>rosids</taxon>
        <taxon>malvids</taxon>
        <taxon>Brassicales</taxon>
        <taxon>Brassicaceae</taxon>
        <taxon>Brassiceae</taxon>
        <taxon>Brassica</taxon>
    </lineage>
</organism>
<evidence type="ECO:0000313" key="3">
    <source>
        <dbReference type="Proteomes" id="UP000712600"/>
    </source>
</evidence>
<evidence type="ECO:0000256" key="1">
    <source>
        <dbReference type="SAM" id="MobiDB-lite"/>
    </source>
</evidence>
<reference evidence="2" key="1">
    <citation type="submission" date="2019-12" db="EMBL/GenBank/DDBJ databases">
        <title>Genome sequencing and annotation of Brassica cretica.</title>
        <authorList>
            <person name="Studholme D.J."/>
            <person name="Sarris P."/>
        </authorList>
    </citation>
    <scope>NUCLEOTIDE SEQUENCE</scope>
    <source>
        <strain evidence="2">PFS-109/04</strain>
        <tissue evidence="2">Leaf</tissue>
    </source>
</reference>
<dbReference type="AlphaFoldDB" id="A0A8S9ND22"/>
<name>A0A8S9ND22_BRACR</name>
<protein>
    <submittedName>
        <fullName evidence="2">Uncharacterized protein</fullName>
    </submittedName>
</protein>
<evidence type="ECO:0000313" key="2">
    <source>
        <dbReference type="EMBL" id="KAF3490354.1"/>
    </source>
</evidence>
<accession>A0A8S9ND22</accession>
<sequence length="70" mass="7900">MLGRRRRSVEFTQGFVEGLEELPVVKEVELKKGGKISVEKDSSKEAVREMADEKDFGQGESKNQDDETVL</sequence>
<dbReference type="EMBL" id="QGKX02002183">
    <property type="protein sequence ID" value="KAF3490354.1"/>
    <property type="molecule type" value="Genomic_DNA"/>
</dbReference>
<gene>
    <name evidence="2" type="ORF">F2Q69_00057907</name>
</gene>
<dbReference type="Proteomes" id="UP000712600">
    <property type="component" value="Unassembled WGS sequence"/>
</dbReference>
<feature type="region of interest" description="Disordered" evidence="1">
    <location>
        <begin position="39"/>
        <end position="70"/>
    </location>
</feature>
<proteinExistence type="predicted"/>
<comment type="caution">
    <text evidence="2">The sequence shown here is derived from an EMBL/GenBank/DDBJ whole genome shotgun (WGS) entry which is preliminary data.</text>
</comment>